<accession>A0A1C7MEM5</accession>
<evidence type="ECO:0000256" key="2">
    <source>
        <dbReference type="ARBA" id="ARBA00022679"/>
    </source>
</evidence>
<evidence type="ECO:0000256" key="1">
    <source>
        <dbReference type="ARBA" id="ARBA00022527"/>
    </source>
</evidence>
<dbReference type="SMART" id="SM00220">
    <property type="entry name" value="S_TKc"/>
    <property type="match status" value="1"/>
</dbReference>
<dbReference type="Gene3D" id="1.10.510.10">
    <property type="entry name" value="Transferase(Phosphotransferase) domain 1"/>
    <property type="match status" value="1"/>
</dbReference>
<protein>
    <submittedName>
        <fullName evidence="8">RAC family serine/threonine-protein kinase</fullName>
    </submittedName>
</protein>
<name>A0A1C7MEM5_GRIFR</name>
<keyword evidence="9" id="KW-1185">Reference proteome</keyword>
<proteinExistence type="predicted"/>
<dbReference type="PROSITE" id="PS00108">
    <property type="entry name" value="PROTEIN_KINASE_ST"/>
    <property type="match status" value="1"/>
</dbReference>
<dbReference type="GO" id="GO:0004674">
    <property type="term" value="F:protein serine/threonine kinase activity"/>
    <property type="evidence" value="ECO:0007669"/>
    <property type="project" value="UniProtKB-KW"/>
</dbReference>
<keyword evidence="4 8" id="KW-0418">Kinase</keyword>
<keyword evidence="3" id="KW-0547">Nucleotide-binding</keyword>
<evidence type="ECO:0000256" key="3">
    <source>
        <dbReference type="ARBA" id="ARBA00022741"/>
    </source>
</evidence>
<reference evidence="8 9" key="1">
    <citation type="submission" date="2016-03" db="EMBL/GenBank/DDBJ databases">
        <title>Whole genome sequencing of Grifola frondosa 9006-11.</title>
        <authorList>
            <person name="Min B."/>
            <person name="Park H."/>
            <person name="Kim J.-G."/>
            <person name="Cho H."/>
            <person name="Oh Y.-L."/>
            <person name="Kong W.-S."/>
            <person name="Choi I.-G."/>
        </authorList>
    </citation>
    <scope>NUCLEOTIDE SEQUENCE [LARGE SCALE GENOMIC DNA]</scope>
    <source>
        <strain evidence="8 9">9006-11</strain>
    </source>
</reference>
<dbReference type="Gene3D" id="3.30.200.20">
    <property type="entry name" value="Phosphorylase Kinase, domain 1"/>
    <property type="match status" value="1"/>
</dbReference>
<dbReference type="PANTHER" id="PTHR24351">
    <property type="entry name" value="RIBOSOMAL PROTEIN S6 KINASE"/>
    <property type="match status" value="1"/>
</dbReference>
<feature type="region of interest" description="Disordered" evidence="6">
    <location>
        <begin position="125"/>
        <end position="194"/>
    </location>
</feature>
<dbReference type="AlphaFoldDB" id="A0A1C7MEM5"/>
<keyword evidence="1" id="KW-0723">Serine/threonine-protein kinase</keyword>
<dbReference type="InterPro" id="IPR008271">
    <property type="entry name" value="Ser/Thr_kinase_AS"/>
</dbReference>
<dbReference type="STRING" id="5627.A0A1C7MEM5"/>
<keyword evidence="2" id="KW-0808">Transferase</keyword>
<comment type="caution">
    <text evidence="8">The sequence shown here is derived from an EMBL/GenBank/DDBJ whole genome shotgun (WGS) entry which is preliminary data.</text>
</comment>
<evidence type="ECO:0000256" key="6">
    <source>
        <dbReference type="SAM" id="MobiDB-lite"/>
    </source>
</evidence>
<dbReference type="GO" id="GO:0005524">
    <property type="term" value="F:ATP binding"/>
    <property type="evidence" value="ECO:0007669"/>
    <property type="project" value="UniProtKB-KW"/>
</dbReference>
<organism evidence="8 9">
    <name type="scientific">Grifola frondosa</name>
    <name type="common">Maitake</name>
    <name type="synonym">Polyporus frondosus</name>
    <dbReference type="NCBI Taxonomy" id="5627"/>
    <lineage>
        <taxon>Eukaryota</taxon>
        <taxon>Fungi</taxon>
        <taxon>Dikarya</taxon>
        <taxon>Basidiomycota</taxon>
        <taxon>Agaricomycotina</taxon>
        <taxon>Agaricomycetes</taxon>
        <taxon>Polyporales</taxon>
        <taxon>Grifolaceae</taxon>
        <taxon>Grifola</taxon>
    </lineage>
</organism>
<keyword evidence="5" id="KW-0067">ATP-binding</keyword>
<evidence type="ECO:0000313" key="9">
    <source>
        <dbReference type="Proteomes" id="UP000092993"/>
    </source>
</evidence>
<dbReference type="PROSITE" id="PS50011">
    <property type="entry name" value="PROTEIN_KINASE_DOM"/>
    <property type="match status" value="1"/>
</dbReference>
<feature type="compositionally biased region" description="Polar residues" evidence="6">
    <location>
        <begin position="157"/>
        <end position="166"/>
    </location>
</feature>
<dbReference type="OrthoDB" id="1668230at2759"/>
<dbReference type="Proteomes" id="UP000092993">
    <property type="component" value="Unassembled WGS sequence"/>
</dbReference>
<dbReference type="Pfam" id="PF00069">
    <property type="entry name" value="Pkinase"/>
    <property type="match status" value="1"/>
</dbReference>
<dbReference type="InterPro" id="IPR000719">
    <property type="entry name" value="Prot_kinase_dom"/>
</dbReference>
<dbReference type="SUPFAM" id="SSF56112">
    <property type="entry name" value="Protein kinase-like (PK-like)"/>
    <property type="match status" value="1"/>
</dbReference>
<sequence length="779" mass="86370">MAYLMELGLRAKNSQTSVAHRVAYIWFVFNHPHIPSTSPYLPKLRNILNVVFMSANAPRGAMAIADANVHQSVDAQSRATRSGSRFHYHCSFVTLFQRIATFSLDNWFSLLARVFPFGTLRSTFSDPTETPKCLPPSADTHSIPPISPRIERHTPAPSLSTDSTPSGHPKSASSSTESSCGTEPRTPSDTLSQDGSHECWEVKLLDSCGLSRRGLYTSALSESTNRPTQAPAVQFQLSSRQVTHQVPVAPLLRCQPTADVLVRDSTVRSRSSLQLDIFGRAESLLQSTPSPPIAFVSDVTTFGPLRLSTVESAQTNKGTFPLCIGSDSATNQASRSQQSLLLPATELTALIPSPSTAQLTQPPWFYSPFDISLPYWEPSAPWCFNPFDEDKWSPTETLVSPDDEVITGPRIVTCGAIGVGANYVEYHSGQITLHNGSRSYRVLDLIAEGGFGRVMSAEDRHGALVAVKIIEKKSTLYSGENGRELVLCEKNFMEKAARDSAGFLMRLESSWEDASNIYFVMRYYYDDLRSRIGSGEMRREDVRLCCAELIMALEELKNLAIVHCDLKPENIMVDVHGHLRIADFGLARCPPPNKTCDFNEFRFYNLIGTPSYMAPEVVSSTMKLVGFTHAADSYSLGLILLELMLGTGSYWSAITVEEQRQQMRDKPLDIGSLPLDDVEKDLLEKILAINPEERWHPINCYCTHISPASIWTRLGAGEWIRVHNLKSGDGESVIVPADGVSDLIYPFDGLFDFYRPLDAVENERQGRELVQALIEELSD</sequence>
<gene>
    <name evidence="8" type="primary">pkbA_0</name>
    <name evidence="8" type="ORF">A0H81_04969</name>
</gene>
<evidence type="ECO:0000259" key="7">
    <source>
        <dbReference type="PROSITE" id="PS50011"/>
    </source>
</evidence>
<evidence type="ECO:0000313" key="8">
    <source>
        <dbReference type="EMBL" id="OBZ75365.1"/>
    </source>
</evidence>
<feature type="domain" description="Protein kinase" evidence="7">
    <location>
        <begin position="440"/>
        <end position="707"/>
    </location>
</feature>
<evidence type="ECO:0000256" key="4">
    <source>
        <dbReference type="ARBA" id="ARBA00022777"/>
    </source>
</evidence>
<feature type="compositionally biased region" description="Polar residues" evidence="6">
    <location>
        <begin position="185"/>
        <end position="194"/>
    </location>
</feature>
<dbReference type="EMBL" id="LUGG01000004">
    <property type="protein sequence ID" value="OBZ75365.1"/>
    <property type="molecule type" value="Genomic_DNA"/>
</dbReference>
<evidence type="ECO:0000256" key="5">
    <source>
        <dbReference type="ARBA" id="ARBA00022840"/>
    </source>
</evidence>
<dbReference type="InterPro" id="IPR011009">
    <property type="entry name" value="Kinase-like_dom_sf"/>
</dbReference>